<evidence type="ECO:0000256" key="3">
    <source>
        <dbReference type="ARBA" id="ARBA00022553"/>
    </source>
</evidence>
<evidence type="ECO:0000259" key="10">
    <source>
        <dbReference type="PROSITE" id="PS50112"/>
    </source>
</evidence>
<keyword evidence="8" id="KW-0902">Two-component regulatory system</keyword>
<dbReference type="SMART" id="SM00387">
    <property type="entry name" value="HATPase_c"/>
    <property type="match status" value="1"/>
</dbReference>
<dbReference type="Gene3D" id="1.10.287.130">
    <property type="match status" value="1"/>
</dbReference>
<dbReference type="Gene3D" id="3.30.450.40">
    <property type="match status" value="2"/>
</dbReference>
<evidence type="ECO:0000256" key="8">
    <source>
        <dbReference type="ARBA" id="ARBA00023012"/>
    </source>
</evidence>
<keyword evidence="7" id="KW-0067">ATP-binding</keyword>
<evidence type="ECO:0000256" key="6">
    <source>
        <dbReference type="ARBA" id="ARBA00022777"/>
    </source>
</evidence>
<dbReference type="SUPFAM" id="SSF55874">
    <property type="entry name" value="ATPase domain of HSP90 chaperone/DNA topoisomerase II/histidine kinase"/>
    <property type="match status" value="1"/>
</dbReference>
<dbReference type="SUPFAM" id="SSF55785">
    <property type="entry name" value="PYP-like sensor domain (PAS domain)"/>
    <property type="match status" value="1"/>
</dbReference>
<dbReference type="PROSITE" id="PS50109">
    <property type="entry name" value="HIS_KIN"/>
    <property type="match status" value="1"/>
</dbReference>
<keyword evidence="13" id="KW-1185">Reference proteome</keyword>
<dbReference type="CDD" id="cd00082">
    <property type="entry name" value="HisKA"/>
    <property type="match status" value="1"/>
</dbReference>
<dbReference type="InterPro" id="IPR003661">
    <property type="entry name" value="HisK_dim/P_dom"/>
</dbReference>
<evidence type="ECO:0000256" key="1">
    <source>
        <dbReference type="ARBA" id="ARBA00000085"/>
    </source>
</evidence>
<dbReference type="PANTHER" id="PTHR43065:SF10">
    <property type="entry name" value="PEROXIDE STRESS-ACTIVATED HISTIDINE KINASE MAK3"/>
    <property type="match status" value="1"/>
</dbReference>
<evidence type="ECO:0000313" key="13">
    <source>
        <dbReference type="Proteomes" id="UP000654345"/>
    </source>
</evidence>
<comment type="caution">
    <text evidence="12">The sequence shown here is derived from an EMBL/GenBank/DDBJ whole genome shotgun (WGS) entry which is preliminary data.</text>
</comment>
<protein>
    <recommendedName>
        <fullName evidence="2">histidine kinase</fullName>
        <ecNumber evidence="2">2.7.13.3</ecNumber>
    </recommendedName>
</protein>
<keyword evidence="3" id="KW-0597">Phosphoprotein</keyword>
<proteinExistence type="predicted"/>
<dbReference type="CDD" id="cd00130">
    <property type="entry name" value="PAS"/>
    <property type="match status" value="1"/>
</dbReference>
<dbReference type="EMBL" id="BNJG01000001">
    <property type="protein sequence ID" value="GHO52037.1"/>
    <property type="molecule type" value="Genomic_DNA"/>
</dbReference>
<evidence type="ECO:0000256" key="5">
    <source>
        <dbReference type="ARBA" id="ARBA00022741"/>
    </source>
</evidence>
<keyword evidence="5" id="KW-0547">Nucleotide-binding</keyword>
<dbReference type="InterPro" id="IPR003018">
    <property type="entry name" value="GAF"/>
</dbReference>
<dbReference type="SMART" id="SM00388">
    <property type="entry name" value="HisKA"/>
    <property type="match status" value="1"/>
</dbReference>
<comment type="catalytic activity">
    <reaction evidence="1">
        <text>ATP + protein L-histidine = ADP + protein N-phospho-L-histidine.</text>
        <dbReference type="EC" id="2.7.13.3"/>
    </reaction>
</comment>
<dbReference type="Gene3D" id="3.30.565.10">
    <property type="entry name" value="Histidine kinase-like ATPase, C-terminal domain"/>
    <property type="match status" value="1"/>
</dbReference>
<dbReference type="InterPro" id="IPR000700">
    <property type="entry name" value="PAS-assoc_C"/>
</dbReference>
<evidence type="ECO:0000256" key="4">
    <source>
        <dbReference type="ARBA" id="ARBA00022679"/>
    </source>
</evidence>
<keyword evidence="4" id="KW-0808">Transferase</keyword>
<dbReference type="Pfam" id="PF02518">
    <property type="entry name" value="HATPase_c"/>
    <property type="match status" value="1"/>
</dbReference>
<sequence>MPLVEQVEIAAVVQALLQDFSAIIDYKTLQDSLPRRLATLLRCRCVLFYQRIGETLQFVAGSFDDQPGWSSALLSVARINPIPLTGDLLEAQAWRERHARATPSRAPTHVAAPLIYRQRCIGVMVTIRLPREESSDSLMTWQSDEVSMVEAVASVVALLLENTRLLERDRERIHELSLLNSISSQMHYSMYEYERMRAVIVQRAREISMADLGALLDVPARGARTRPRSPEKETWVTEELRTLLLRYFGEQKFPEILLLELPGARNDPWSQQVAQALPSSVKTFFAVPLLGGKIGARRGGSLLRGSISKDQEYAQETSILGVVIGAYHAPWKLRKSELVLLQVLASQAGAALENMTLMHEVIEARNEARKLLRQVLEDQRLKEMILESIPSGLITTDRSGRVTTFNRAAAAILGYHAREIVGQPLACVLDIRSLHVATAPYEQYLSPIEQPSSPPGIDEPVRETQTFEAVLSALRGEAPGEGALPNGDLARADGEPGSTGLLQRLPAPFHALLRELRSGTIKNTDRQGREVVLEVDALPLSDESNMPIGMLVTFTDVTSVHRLEEEKRRLDRLATLGEMAANVAHEVRNPLASIKTSMQMIMEELSTTTEPLPSDEIDCGLGSDQAWIREESSVVLKEVERLNAIVHDLLLFAKPRQLHRTPCSLSELSDRVLHFIQPQCEAANVVVHRVYRDIPAVGVDAGQMEQVLLNLYMNALQAMPEGGILTVSCMTLPAEQERAEGEQEDVATTRSPQALVGLQRPGITLSQWVEIAVSDTGEGIRPEQLGRIFQPFFTTKAHGIGLGLAITRRLVEDHGGYIRVEGHYGYGATISIRLPIFDEDACTSSRRKYAYEAPWGDMLLEEEMLVEEGVDEPGYSDRR</sequence>
<dbReference type="Proteomes" id="UP000654345">
    <property type="component" value="Unassembled WGS sequence"/>
</dbReference>
<dbReference type="InterPro" id="IPR036890">
    <property type="entry name" value="HATPase_C_sf"/>
</dbReference>
<dbReference type="SUPFAM" id="SSF55781">
    <property type="entry name" value="GAF domain-like"/>
    <property type="match status" value="1"/>
</dbReference>
<dbReference type="InterPro" id="IPR003594">
    <property type="entry name" value="HATPase_dom"/>
</dbReference>
<dbReference type="InterPro" id="IPR000014">
    <property type="entry name" value="PAS"/>
</dbReference>
<accession>A0ABQ3UH64</accession>
<feature type="domain" description="PAS" evidence="10">
    <location>
        <begin position="378"/>
        <end position="431"/>
    </location>
</feature>
<organism evidence="12 13">
    <name type="scientific">Ktedonobacter robiniae</name>
    <dbReference type="NCBI Taxonomy" id="2778365"/>
    <lineage>
        <taxon>Bacteria</taxon>
        <taxon>Bacillati</taxon>
        <taxon>Chloroflexota</taxon>
        <taxon>Ktedonobacteria</taxon>
        <taxon>Ktedonobacterales</taxon>
        <taxon>Ktedonobacteraceae</taxon>
        <taxon>Ktedonobacter</taxon>
    </lineage>
</organism>
<dbReference type="InterPro" id="IPR035965">
    <property type="entry name" value="PAS-like_dom_sf"/>
</dbReference>
<dbReference type="PRINTS" id="PR00344">
    <property type="entry name" value="BCTRLSENSOR"/>
</dbReference>
<dbReference type="InterPro" id="IPR029016">
    <property type="entry name" value="GAF-like_dom_sf"/>
</dbReference>
<feature type="domain" description="Histidine kinase" evidence="9">
    <location>
        <begin position="582"/>
        <end position="838"/>
    </location>
</feature>
<dbReference type="Gene3D" id="3.30.450.20">
    <property type="entry name" value="PAS domain"/>
    <property type="match status" value="1"/>
</dbReference>
<dbReference type="SMART" id="SM00091">
    <property type="entry name" value="PAS"/>
    <property type="match status" value="1"/>
</dbReference>
<dbReference type="InterPro" id="IPR036097">
    <property type="entry name" value="HisK_dim/P_sf"/>
</dbReference>
<feature type="domain" description="PAC" evidence="11">
    <location>
        <begin position="517"/>
        <end position="569"/>
    </location>
</feature>
<dbReference type="InterPro" id="IPR004358">
    <property type="entry name" value="Sig_transdc_His_kin-like_C"/>
</dbReference>
<dbReference type="InterPro" id="IPR013767">
    <property type="entry name" value="PAS_fold"/>
</dbReference>
<evidence type="ECO:0000259" key="11">
    <source>
        <dbReference type="PROSITE" id="PS50113"/>
    </source>
</evidence>
<dbReference type="SMART" id="SM00065">
    <property type="entry name" value="GAF"/>
    <property type="match status" value="2"/>
</dbReference>
<dbReference type="PROSITE" id="PS50112">
    <property type="entry name" value="PAS"/>
    <property type="match status" value="1"/>
</dbReference>
<dbReference type="PANTHER" id="PTHR43065">
    <property type="entry name" value="SENSOR HISTIDINE KINASE"/>
    <property type="match status" value="1"/>
</dbReference>
<dbReference type="NCBIfam" id="TIGR00229">
    <property type="entry name" value="sensory_box"/>
    <property type="match status" value="1"/>
</dbReference>
<keyword evidence="6" id="KW-0418">Kinase</keyword>
<evidence type="ECO:0000259" key="9">
    <source>
        <dbReference type="PROSITE" id="PS50109"/>
    </source>
</evidence>
<dbReference type="PROSITE" id="PS50113">
    <property type="entry name" value="PAC"/>
    <property type="match status" value="1"/>
</dbReference>
<gene>
    <name evidence="12" type="ORF">KSB_05120</name>
</gene>
<dbReference type="Pfam" id="PF00989">
    <property type="entry name" value="PAS"/>
    <property type="match status" value="1"/>
</dbReference>
<dbReference type="InterPro" id="IPR005467">
    <property type="entry name" value="His_kinase_dom"/>
</dbReference>
<evidence type="ECO:0000256" key="7">
    <source>
        <dbReference type="ARBA" id="ARBA00022840"/>
    </source>
</evidence>
<dbReference type="Pfam" id="PF01590">
    <property type="entry name" value="GAF"/>
    <property type="match status" value="1"/>
</dbReference>
<reference evidence="12 13" key="1">
    <citation type="journal article" date="2021" name="Int. J. Syst. Evol. Microbiol.">
        <title>Reticulibacter mediterranei gen. nov., sp. nov., within the new family Reticulibacteraceae fam. nov., and Ktedonospora formicarum gen. nov., sp. nov., Ktedonobacter robiniae sp. nov., Dictyobacter formicarum sp. nov. and Dictyobacter arantiisoli sp. nov., belonging to the class Ktedonobacteria.</title>
        <authorList>
            <person name="Yabe S."/>
            <person name="Zheng Y."/>
            <person name="Wang C.M."/>
            <person name="Sakai Y."/>
            <person name="Abe K."/>
            <person name="Yokota A."/>
            <person name="Donadio S."/>
            <person name="Cavaletti L."/>
            <person name="Monciardini P."/>
        </authorList>
    </citation>
    <scope>NUCLEOTIDE SEQUENCE [LARGE SCALE GENOMIC DNA]</scope>
    <source>
        <strain evidence="12 13">SOSP1-30</strain>
    </source>
</reference>
<dbReference type="EC" id="2.7.13.3" evidence="2"/>
<evidence type="ECO:0000313" key="12">
    <source>
        <dbReference type="EMBL" id="GHO52037.1"/>
    </source>
</evidence>
<name>A0ABQ3UH64_9CHLR</name>
<dbReference type="Pfam" id="PF00512">
    <property type="entry name" value="HisKA"/>
    <property type="match status" value="1"/>
</dbReference>
<dbReference type="SUPFAM" id="SSF47384">
    <property type="entry name" value="Homodimeric domain of signal transducing histidine kinase"/>
    <property type="match status" value="1"/>
</dbReference>
<evidence type="ECO:0000256" key="2">
    <source>
        <dbReference type="ARBA" id="ARBA00012438"/>
    </source>
</evidence>